<proteinExistence type="predicted"/>
<reference evidence="2 3" key="1">
    <citation type="submission" date="2024-10" db="EMBL/GenBank/DDBJ databases">
        <authorList>
            <person name="Kim D."/>
        </authorList>
    </citation>
    <scope>NUCLEOTIDE SEQUENCE [LARGE SCALE GENOMIC DNA]</scope>
    <source>
        <strain evidence="2">BH-2024</strain>
    </source>
</reference>
<keyword evidence="1" id="KW-0812">Transmembrane</keyword>
<organism evidence="2 3">
    <name type="scientific">Heterodera trifolii</name>
    <dbReference type="NCBI Taxonomy" id="157864"/>
    <lineage>
        <taxon>Eukaryota</taxon>
        <taxon>Metazoa</taxon>
        <taxon>Ecdysozoa</taxon>
        <taxon>Nematoda</taxon>
        <taxon>Chromadorea</taxon>
        <taxon>Rhabditida</taxon>
        <taxon>Tylenchina</taxon>
        <taxon>Tylenchomorpha</taxon>
        <taxon>Tylenchoidea</taxon>
        <taxon>Heteroderidae</taxon>
        <taxon>Heteroderinae</taxon>
        <taxon>Heterodera</taxon>
    </lineage>
</organism>
<evidence type="ECO:0000313" key="2">
    <source>
        <dbReference type="EMBL" id="KAL3099163.1"/>
    </source>
</evidence>
<dbReference type="Proteomes" id="UP001620626">
    <property type="component" value="Unassembled WGS sequence"/>
</dbReference>
<keyword evidence="1" id="KW-1133">Transmembrane helix</keyword>
<comment type="caution">
    <text evidence="2">The sequence shown here is derived from an EMBL/GenBank/DDBJ whole genome shotgun (WGS) entry which is preliminary data.</text>
</comment>
<sequence length="127" mass="13520">MLIISMVVHQHHLPCSFAPLAVPAPMSVARAHCQFYICVLTNFGVIPILPPSGSDSNSDLFPAGMTIVVYLPFIAAWVFSAIEETFRTNPLVVNCPVIAHLALGSSPLAIDMKTIASARAPDGPLLP</sequence>
<dbReference type="EMBL" id="JBICBT010000817">
    <property type="protein sequence ID" value="KAL3099163.1"/>
    <property type="molecule type" value="Genomic_DNA"/>
</dbReference>
<dbReference type="AlphaFoldDB" id="A0ABD2K8I3"/>
<protein>
    <submittedName>
        <fullName evidence="2">Uncharacterized protein</fullName>
    </submittedName>
</protein>
<accession>A0ABD2K8I3</accession>
<feature type="transmembrane region" description="Helical" evidence="1">
    <location>
        <begin position="60"/>
        <end position="79"/>
    </location>
</feature>
<keyword evidence="3" id="KW-1185">Reference proteome</keyword>
<evidence type="ECO:0000313" key="3">
    <source>
        <dbReference type="Proteomes" id="UP001620626"/>
    </source>
</evidence>
<keyword evidence="1" id="KW-0472">Membrane</keyword>
<evidence type="ECO:0000256" key="1">
    <source>
        <dbReference type="SAM" id="Phobius"/>
    </source>
</evidence>
<gene>
    <name evidence="2" type="ORF">niasHT_025711</name>
</gene>
<name>A0ABD2K8I3_9BILA</name>